<keyword evidence="1" id="KW-0732">Signal</keyword>
<reference evidence="2" key="1">
    <citation type="submission" date="2014-11" db="EMBL/GenBank/DDBJ databases">
        <authorList>
            <person name="Amaro Gonzalez C."/>
        </authorList>
    </citation>
    <scope>NUCLEOTIDE SEQUENCE</scope>
</reference>
<protein>
    <recommendedName>
        <fullName evidence="3">Secreted protein</fullName>
    </recommendedName>
</protein>
<dbReference type="AlphaFoldDB" id="A0A0E9WHC7"/>
<feature type="chain" id="PRO_5002434816" description="Secreted protein" evidence="1">
    <location>
        <begin position="19"/>
        <end position="78"/>
    </location>
</feature>
<organism evidence="2">
    <name type="scientific">Anguilla anguilla</name>
    <name type="common">European freshwater eel</name>
    <name type="synonym">Muraena anguilla</name>
    <dbReference type="NCBI Taxonomy" id="7936"/>
    <lineage>
        <taxon>Eukaryota</taxon>
        <taxon>Metazoa</taxon>
        <taxon>Chordata</taxon>
        <taxon>Craniata</taxon>
        <taxon>Vertebrata</taxon>
        <taxon>Euteleostomi</taxon>
        <taxon>Actinopterygii</taxon>
        <taxon>Neopterygii</taxon>
        <taxon>Teleostei</taxon>
        <taxon>Anguilliformes</taxon>
        <taxon>Anguillidae</taxon>
        <taxon>Anguilla</taxon>
    </lineage>
</organism>
<reference evidence="2" key="2">
    <citation type="journal article" date="2015" name="Fish Shellfish Immunol.">
        <title>Early steps in the European eel (Anguilla anguilla)-Vibrio vulnificus interaction in the gills: Role of the RtxA13 toxin.</title>
        <authorList>
            <person name="Callol A."/>
            <person name="Pajuelo D."/>
            <person name="Ebbesson L."/>
            <person name="Teles M."/>
            <person name="MacKenzie S."/>
            <person name="Amaro C."/>
        </authorList>
    </citation>
    <scope>NUCLEOTIDE SEQUENCE</scope>
</reference>
<accession>A0A0E9WHC7</accession>
<evidence type="ECO:0008006" key="3">
    <source>
        <dbReference type="Google" id="ProtNLM"/>
    </source>
</evidence>
<evidence type="ECO:0000256" key="1">
    <source>
        <dbReference type="SAM" id="SignalP"/>
    </source>
</evidence>
<proteinExistence type="predicted"/>
<dbReference type="EMBL" id="GBXM01018830">
    <property type="protein sequence ID" value="JAH89747.1"/>
    <property type="molecule type" value="Transcribed_RNA"/>
</dbReference>
<name>A0A0E9WHC7_ANGAN</name>
<evidence type="ECO:0000313" key="2">
    <source>
        <dbReference type="EMBL" id="JAH89747.1"/>
    </source>
</evidence>
<feature type="signal peptide" evidence="1">
    <location>
        <begin position="1"/>
        <end position="18"/>
    </location>
</feature>
<sequence length="78" mass="8910">MKELCLVSFFCSWGLMRGVRILTMPSQYKKRKNMKQSNDCLCNLPISMPSKSAVSALRFILPVPYGECRGPGFHLRIK</sequence>